<dbReference type="EMBL" id="GBRH01175349">
    <property type="protein sequence ID" value="JAE22547.1"/>
    <property type="molecule type" value="Transcribed_RNA"/>
</dbReference>
<protein>
    <submittedName>
        <fullName evidence="1">Uncharacterized protein</fullName>
    </submittedName>
</protein>
<dbReference type="AlphaFoldDB" id="A0A0A9GDG6"/>
<name>A0A0A9GDG6_ARUDO</name>
<evidence type="ECO:0000313" key="1">
    <source>
        <dbReference type="EMBL" id="JAE22547.1"/>
    </source>
</evidence>
<reference evidence="1" key="2">
    <citation type="journal article" date="2015" name="Data Brief">
        <title>Shoot transcriptome of the giant reed, Arundo donax.</title>
        <authorList>
            <person name="Barrero R.A."/>
            <person name="Guerrero F.D."/>
            <person name="Moolhuijzen P."/>
            <person name="Goolsby J.A."/>
            <person name="Tidwell J."/>
            <person name="Bellgard S.E."/>
            <person name="Bellgard M.I."/>
        </authorList>
    </citation>
    <scope>NUCLEOTIDE SEQUENCE</scope>
    <source>
        <tissue evidence="1">Shoot tissue taken approximately 20 cm above the soil surface</tissue>
    </source>
</reference>
<accession>A0A0A9GDG6</accession>
<organism evidence="1">
    <name type="scientific">Arundo donax</name>
    <name type="common">Giant reed</name>
    <name type="synonym">Donax arundinaceus</name>
    <dbReference type="NCBI Taxonomy" id="35708"/>
    <lineage>
        <taxon>Eukaryota</taxon>
        <taxon>Viridiplantae</taxon>
        <taxon>Streptophyta</taxon>
        <taxon>Embryophyta</taxon>
        <taxon>Tracheophyta</taxon>
        <taxon>Spermatophyta</taxon>
        <taxon>Magnoliopsida</taxon>
        <taxon>Liliopsida</taxon>
        <taxon>Poales</taxon>
        <taxon>Poaceae</taxon>
        <taxon>PACMAD clade</taxon>
        <taxon>Arundinoideae</taxon>
        <taxon>Arundineae</taxon>
        <taxon>Arundo</taxon>
    </lineage>
</organism>
<proteinExistence type="predicted"/>
<reference evidence="1" key="1">
    <citation type="submission" date="2014-09" db="EMBL/GenBank/DDBJ databases">
        <authorList>
            <person name="Magalhaes I.L.F."/>
            <person name="Oliveira U."/>
            <person name="Santos F.R."/>
            <person name="Vidigal T.H.D.A."/>
            <person name="Brescovit A.D."/>
            <person name="Santos A.J."/>
        </authorList>
    </citation>
    <scope>NUCLEOTIDE SEQUENCE</scope>
    <source>
        <tissue evidence="1">Shoot tissue taken approximately 20 cm above the soil surface</tissue>
    </source>
</reference>
<sequence length="72" mass="8912">MGAFLKEVLGNTTQNQRIYFHTIVIMMRKKVMRSIQFRMTLLCLDRMLLLVLLRWEYFHESAFFWRWTQLLP</sequence>